<evidence type="ECO:0000313" key="1">
    <source>
        <dbReference type="EMBL" id="MBK7677481.1"/>
    </source>
</evidence>
<accession>A0A935UHV6</accession>
<evidence type="ECO:0008006" key="3">
    <source>
        <dbReference type="Google" id="ProtNLM"/>
    </source>
</evidence>
<name>A0A935UHV6_9PROT</name>
<protein>
    <recommendedName>
        <fullName evidence="3">DUF2281 domain-containing protein</fullName>
    </recommendedName>
</protein>
<dbReference type="Proteomes" id="UP000697998">
    <property type="component" value="Unassembled WGS sequence"/>
</dbReference>
<dbReference type="EMBL" id="JADJMH010000037">
    <property type="protein sequence ID" value="MBK7677481.1"/>
    <property type="molecule type" value="Genomic_DNA"/>
</dbReference>
<dbReference type="AlphaFoldDB" id="A0A935UHV6"/>
<evidence type="ECO:0000313" key="2">
    <source>
        <dbReference type="Proteomes" id="UP000697998"/>
    </source>
</evidence>
<organism evidence="1 2">
    <name type="scientific">Candidatus Accumulibacter proximus</name>
    <dbReference type="NCBI Taxonomy" id="2954385"/>
    <lineage>
        <taxon>Bacteria</taxon>
        <taxon>Pseudomonadati</taxon>
        <taxon>Pseudomonadota</taxon>
        <taxon>Betaproteobacteria</taxon>
        <taxon>Candidatus Accumulibacter</taxon>
    </lineage>
</organism>
<proteinExistence type="predicted"/>
<gene>
    <name evidence="1" type="ORF">IPJ27_23550</name>
</gene>
<sequence length="83" mass="8953">MSKIRTLSPQQVAEVEDFVEFLATKVRKRRALDRLLAIAPALEAVGAAPMSEGDIAAEVDAVRAERRVREAGSTSKESGADRS</sequence>
<comment type="caution">
    <text evidence="1">The sequence shown here is derived from an EMBL/GenBank/DDBJ whole genome shotgun (WGS) entry which is preliminary data.</text>
</comment>
<reference evidence="1 2" key="1">
    <citation type="submission" date="2020-10" db="EMBL/GenBank/DDBJ databases">
        <title>Connecting structure to function with the recovery of over 1000 high-quality activated sludge metagenome-assembled genomes encoding full-length rRNA genes using long-read sequencing.</title>
        <authorList>
            <person name="Singleton C.M."/>
            <person name="Petriglieri F."/>
            <person name="Kristensen J.M."/>
            <person name="Kirkegaard R.H."/>
            <person name="Michaelsen T.Y."/>
            <person name="Andersen M.H."/>
            <person name="Karst S.M."/>
            <person name="Dueholm M.S."/>
            <person name="Nielsen P.H."/>
            <person name="Albertsen M."/>
        </authorList>
    </citation>
    <scope>NUCLEOTIDE SEQUENCE [LARGE SCALE GENOMIC DNA]</scope>
    <source>
        <strain evidence="1">EsbW_18-Q3-R4-48_BATAC.285</strain>
    </source>
</reference>